<evidence type="ECO:0000313" key="2">
    <source>
        <dbReference type="Proteomes" id="UP000822862"/>
    </source>
</evidence>
<gene>
    <name evidence="1" type="ORF">RHAB15C_0000024</name>
</gene>
<keyword evidence="2" id="KW-1185">Reference proteome</keyword>
<dbReference type="Pfam" id="PF04134">
    <property type="entry name" value="DCC1-like"/>
    <property type="match status" value="1"/>
</dbReference>
<reference evidence="1 2" key="2">
    <citation type="submission" date="2021-05" db="EMBL/GenBank/DDBJ databases">
        <title>Ecology and evolution of chlamydial symbionts of arthropods.</title>
        <authorList>
            <person name="Halter T."/>
            <person name="Sixt B.S."/>
            <person name="Toenshoff E.R."/>
            <person name="Koestlbacher S."/>
            <person name="Schulz F."/>
            <person name="Kostanjsek R."/>
            <person name="Collingro A."/>
            <person name="Hendrickx F."/>
            <person name="Horn M."/>
        </authorList>
    </citation>
    <scope>NUCLEOTIDE SEQUENCE [LARGE SCALE GENOMIC DNA]</scope>
    <source>
        <strain evidence="1 2">15C</strain>
    </source>
</reference>
<sequence>MDQDLFEKSPRVFYDGSCGLCHFFVRFTLLRMQTPFLFSPIEGKTFCHLVQIKNIKTIPDSIIVYDKKQDRIYFKTEAILYILRSLGKGWKALSYLIGCIPLCITNACYDFIAKIRSKVFKKPKTICPILPKNLRKFFKE</sequence>
<organism evidence="1 2">
    <name type="scientific">Candidatus Rhabdochlamydia porcellionis</name>
    <dbReference type="NCBI Taxonomy" id="225148"/>
    <lineage>
        <taxon>Bacteria</taxon>
        <taxon>Pseudomonadati</taxon>
        <taxon>Chlamydiota</taxon>
        <taxon>Chlamydiia</taxon>
        <taxon>Parachlamydiales</taxon>
        <taxon>Candidatus Rhabdochlamydiaceae</taxon>
        <taxon>Candidatus Rhabdochlamydia</taxon>
    </lineage>
</organism>
<reference evidence="1 2" key="1">
    <citation type="submission" date="2020-01" db="EMBL/GenBank/DDBJ databases">
        <authorList>
            <person name="Sixt B."/>
            <person name="Schulz F."/>
            <person name="Kostanjsek R."/>
            <person name="Koestlbacher S."/>
            <person name="Collingro A."/>
            <person name="Toenshoff E."/>
            <person name="Horn M."/>
        </authorList>
    </citation>
    <scope>NUCLEOTIDE SEQUENCE [LARGE SCALE GENOMIC DNA]</scope>
    <source>
        <strain evidence="1 2">15C</strain>
    </source>
</reference>
<dbReference type="InterPro" id="IPR052927">
    <property type="entry name" value="DCC_oxidoreductase"/>
</dbReference>
<accession>A0ABX8YY24</accession>
<dbReference type="Proteomes" id="UP000822862">
    <property type="component" value="Chromosome"/>
</dbReference>
<dbReference type="PANTHER" id="PTHR33639:SF2">
    <property type="entry name" value="DUF393 DOMAIN-CONTAINING PROTEIN"/>
    <property type="match status" value="1"/>
</dbReference>
<dbReference type="RefSeq" id="WP_194845862.1">
    <property type="nucleotide sequence ID" value="NZ_CP075585.1"/>
</dbReference>
<evidence type="ECO:0008006" key="3">
    <source>
        <dbReference type="Google" id="ProtNLM"/>
    </source>
</evidence>
<dbReference type="EMBL" id="CP075585">
    <property type="protein sequence ID" value="QZA58155.1"/>
    <property type="molecule type" value="Genomic_DNA"/>
</dbReference>
<dbReference type="InterPro" id="IPR007263">
    <property type="entry name" value="DCC1-like"/>
</dbReference>
<proteinExistence type="predicted"/>
<evidence type="ECO:0000313" key="1">
    <source>
        <dbReference type="EMBL" id="QZA58155.1"/>
    </source>
</evidence>
<name>A0ABX8YY24_9BACT</name>
<protein>
    <recommendedName>
        <fullName evidence="3">DUF393 domain-containing protein</fullName>
    </recommendedName>
</protein>
<dbReference type="PANTHER" id="PTHR33639">
    <property type="entry name" value="THIOL-DISULFIDE OXIDOREDUCTASE DCC"/>
    <property type="match status" value="1"/>
</dbReference>